<dbReference type="Proteomes" id="UP000284605">
    <property type="component" value="Unassembled WGS sequence"/>
</dbReference>
<dbReference type="InterPro" id="IPR000415">
    <property type="entry name" value="Nitroreductase-like"/>
</dbReference>
<gene>
    <name evidence="2" type="ORF">D3874_18645</name>
</gene>
<comment type="caution">
    <text evidence="2">The sequence shown here is derived from an EMBL/GenBank/DDBJ whole genome shotgun (WGS) entry which is preliminary data.</text>
</comment>
<dbReference type="EMBL" id="QYUK01000011">
    <property type="protein sequence ID" value="RJF88758.1"/>
    <property type="molecule type" value="Genomic_DNA"/>
</dbReference>
<feature type="signal peptide" evidence="1">
    <location>
        <begin position="1"/>
        <end position="23"/>
    </location>
</feature>
<dbReference type="InterPro" id="IPR006311">
    <property type="entry name" value="TAT_signal"/>
</dbReference>
<feature type="chain" id="PRO_5019551209" description="Twin-arginine translocation pathway signal protein" evidence="1">
    <location>
        <begin position="24"/>
        <end position="390"/>
    </location>
</feature>
<evidence type="ECO:0000313" key="3">
    <source>
        <dbReference type="Proteomes" id="UP000284605"/>
    </source>
</evidence>
<protein>
    <recommendedName>
        <fullName evidence="4">Twin-arginine translocation pathway signal protein</fullName>
    </recommendedName>
</protein>
<dbReference type="PROSITE" id="PS51318">
    <property type="entry name" value="TAT"/>
    <property type="match status" value="1"/>
</dbReference>
<dbReference type="AlphaFoldDB" id="A0A418WFG6"/>
<accession>A0A418WFG6</accession>
<dbReference type="Gene3D" id="3.40.109.10">
    <property type="entry name" value="NADH Oxidase"/>
    <property type="match status" value="1"/>
</dbReference>
<evidence type="ECO:0000256" key="1">
    <source>
        <dbReference type="SAM" id="SignalP"/>
    </source>
</evidence>
<name>A0A418WFG6_9PROT</name>
<keyword evidence="3" id="KW-1185">Reference proteome</keyword>
<keyword evidence="1" id="KW-0732">Signal</keyword>
<proteinExistence type="predicted"/>
<evidence type="ECO:0008006" key="4">
    <source>
        <dbReference type="Google" id="ProtNLM"/>
    </source>
</evidence>
<sequence length="390" mass="41874">MHTPNVTTRRHILRRLALGTALAATGGLAWRAADTGVIGPLSPDPWQAWAELELPGPPALRIARAGILSANAHNTQPWRLRVEDEAIDVLVDESRNIGDFDPFRREQWQSLGCLIETMAVFAPEVGRQASITLLPDGTGPRAARLALMPAPAAASDLSRAIRHRHTERAPFADKAVAPEQLAALAALADDPALRLTLIPADAPAAGLFARGSVEATRAIVADPDMNGASHHWMRNSPRAVARHRDGISVATAGLSPVMTTIAQLLPEPSPEMIGDYWVGGTEQAVAASAAFGLIQVRDLDDRRGQLAVGRLWQRLHLTLTVAGLAAQPLNQMAEMVDRDRATKQSRGWAEKLGAIGGDPAWHPTFLFRLGHPARTAPASARRPLEMVLVT</sequence>
<evidence type="ECO:0000313" key="2">
    <source>
        <dbReference type="EMBL" id="RJF88758.1"/>
    </source>
</evidence>
<dbReference type="SUPFAM" id="SSF55469">
    <property type="entry name" value="FMN-dependent nitroreductase-like"/>
    <property type="match status" value="1"/>
</dbReference>
<dbReference type="GO" id="GO:0016491">
    <property type="term" value="F:oxidoreductase activity"/>
    <property type="evidence" value="ECO:0007669"/>
    <property type="project" value="InterPro"/>
</dbReference>
<organism evidence="2 3">
    <name type="scientific">Oleomonas cavernae</name>
    <dbReference type="NCBI Taxonomy" id="2320859"/>
    <lineage>
        <taxon>Bacteria</taxon>
        <taxon>Pseudomonadati</taxon>
        <taxon>Pseudomonadota</taxon>
        <taxon>Alphaproteobacteria</taxon>
        <taxon>Acetobacterales</taxon>
        <taxon>Acetobacteraceae</taxon>
        <taxon>Oleomonas</taxon>
    </lineage>
</organism>
<reference evidence="2 3" key="1">
    <citation type="submission" date="2018-09" db="EMBL/GenBank/DDBJ databases">
        <authorList>
            <person name="Zhu H."/>
        </authorList>
    </citation>
    <scope>NUCLEOTIDE SEQUENCE [LARGE SCALE GENOMIC DNA]</scope>
    <source>
        <strain evidence="2 3">K1W22B-8</strain>
    </source>
</reference>